<evidence type="ECO:0008006" key="4">
    <source>
        <dbReference type="Google" id="ProtNLM"/>
    </source>
</evidence>
<gene>
    <name evidence="2" type="ORF">A2Y64_05785</name>
</gene>
<evidence type="ECO:0000313" key="3">
    <source>
        <dbReference type="Proteomes" id="UP000177187"/>
    </source>
</evidence>
<name>A0A1F5FFM2_9BACT</name>
<proteinExistence type="predicted"/>
<protein>
    <recommendedName>
        <fullName evidence="4">DUF4352 domain-containing protein</fullName>
    </recommendedName>
</protein>
<reference evidence="2 3" key="1">
    <citation type="journal article" date="2016" name="Nat. Commun.">
        <title>Thousands of microbial genomes shed light on interconnected biogeochemical processes in an aquifer system.</title>
        <authorList>
            <person name="Anantharaman K."/>
            <person name="Brown C.T."/>
            <person name="Hug L.A."/>
            <person name="Sharon I."/>
            <person name="Castelle C.J."/>
            <person name="Probst A.J."/>
            <person name="Thomas B.C."/>
            <person name="Singh A."/>
            <person name="Wilkins M.J."/>
            <person name="Karaoz U."/>
            <person name="Brodie E.L."/>
            <person name="Williams K.H."/>
            <person name="Hubbard S.S."/>
            <person name="Banfield J.F."/>
        </authorList>
    </citation>
    <scope>NUCLEOTIDE SEQUENCE [LARGE SCALE GENOMIC DNA]</scope>
</reference>
<feature type="transmembrane region" description="Helical" evidence="1">
    <location>
        <begin position="6"/>
        <end position="26"/>
    </location>
</feature>
<keyword evidence="1" id="KW-1133">Transmembrane helix</keyword>
<keyword evidence="1" id="KW-0812">Transmembrane</keyword>
<dbReference type="AlphaFoldDB" id="A0A1F5FFM2"/>
<comment type="caution">
    <text evidence="2">The sequence shown here is derived from an EMBL/GenBank/DDBJ whole genome shotgun (WGS) entry which is preliminary data.</text>
</comment>
<dbReference type="Proteomes" id="UP000177187">
    <property type="component" value="Unassembled WGS sequence"/>
</dbReference>
<sequence length="390" mass="44470">MGAKRYLNVLVTLVLFIICLGIVYLLSLDRTEGHRGAGDQLYEKYEYEAALEEYKKACLVEYDDLFASAEDPASMPLDTILKVLKDHGGGNERVLNRINDCWFQLGSIEFDKFDKKGLDTALLPAEAYLTRVELGDHVLEAQEMLAKVQTALKEEVDIETGTRVVCAYTVYMGWPEPPEDLVYEGPVPPKGYLYVLNDTIHTEKLTKRAYLKYQDELKTIIIDDYASQHYARDFMGIPSHIADDSPIDLTVESATRETSVELAGGDRLNAEPYRFMVFVLIEITNRSNDPMYMGGPEPYEFDLTNCRLYKSMETNFDEPMESDQKDSRDPRKTYLPDTATVLPGETLSGWIMFYTWDSAEYYFKVIRKKINPDTAVEFSEPLVGKTLPAF</sequence>
<keyword evidence="1" id="KW-0472">Membrane</keyword>
<dbReference type="EMBL" id="MFAF01000035">
    <property type="protein sequence ID" value="OGD78458.1"/>
    <property type="molecule type" value="Genomic_DNA"/>
</dbReference>
<evidence type="ECO:0000313" key="2">
    <source>
        <dbReference type="EMBL" id="OGD78458.1"/>
    </source>
</evidence>
<evidence type="ECO:0000256" key="1">
    <source>
        <dbReference type="SAM" id="Phobius"/>
    </source>
</evidence>
<accession>A0A1F5FFM2</accession>
<organism evidence="2 3">
    <name type="scientific">Candidatus Coatesbacteria bacterium RBG_13_66_14</name>
    <dbReference type="NCBI Taxonomy" id="1817816"/>
    <lineage>
        <taxon>Bacteria</taxon>
        <taxon>Candidatus Coatesiibacteriota</taxon>
    </lineage>
</organism>